<accession>A0A1I6K144</accession>
<dbReference type="Pfam" id="PF16927">
    <property type="entry name" value="HisKA_7TM"/>
    <property type="match status" value="1"/>
</dbReference>
<feature type="transmembrane region" description="Helical" evidence="8">
    <location>
        <begin position="145"/>
        <end position="167"/>
    </location>
</feature>
<evidence type="ECO:0000256" key="8">
    <source>
        <dbReference type="SAM" id="Phobius"/>
    </source>
</evidence>
<dbReference type="InterPro" id="IPR003594">
    <property type="entry name" value="HATPase_dom"/>
</dbReference>
<keyword evidence="4" id="KW-0547">Nucleotide-binding</keyword>
<keyword evidence="6" id="KW-0067">ATP-binding</keyword>
<dbReference type="Proteomes" id="UP000199062">
    <property type="component" value="Unassembled WGS sequence"/>
</dbReference>
<feature type="transmembrane region" description="Helical" evidence="8">
    <location>
        <begin position="69"/>
        <end position="90"/>
    </location>
</feature>
<sequence>MVPGTWLVVASAVAGVGTVFLIGSLWQYRDKPGARWFLVSLGGQAVWSGTYAAALLVSDPALRFALEVVVWAAMATMSVTFLAFALGYTGRGRFVRTRAGRALLTLPIVVAVAVATNPWHGLVWTGFEVLPVAGVATASYALQPWALAVAAVGALFPLVASVLLLDTVVSYGPLYRREAVAVGLSTLPPTAALYAWLFGLGPVPTVNFATVLFLPHVLFDAYAFVGSDMFEFHPATRRTGERAALDDLGNPVVIVDEQGRVVTVNAAAATLLDVDRRAALTNPLDDYLDGDSLDPTVGDQRVTIERDGAPHTFNVTARPLRDGGDTHVGYTVVFQDVTEELQREQRLEVLNRVLRHNLRNDMTVVHGFTTTANDLVDDEEVSGMLDTVERKADELVALGEKARSVEQIVAREPRQTPVALDDLLASVVDDLREAFPGRSITLECSPVTLETDEETLRVVTEALLENALQHGSPDDGDAVRVDVDAEKESVTVRVADEGPGVPDQELAVIDSGRETDLEHSTGLGLWLASWGARQLGGDLAFDVSDDGTVASLTLPAADPTSEDAVGRSPPSPRRDG</sequence>
<dbReference type="PROSITE" id="PS50113">
    <property type="entry name" value="PAC"/>
    <property type="match status" value="1"/>
</dbReference>
<dbReference type="PRINTS" id="PR00344">
    <property type="entry name" value="BCTRLSENSOR"/>
</dbReference>
<dbReference type="PANTHER" id="PTHR44936">
    <property type="entry name" value="SENSOR PROTEIN CREC"/>
    <property type="match status" value="1"/>
</dbReference>
<protein>
    <recommendedName>
        <fullName evidence="2">histidine kinase</fullName>
        <ecNumber evidence="2">2.7.13.3</ecNumber>
    </recommendedName>
</protein>
<keyword evidence="8" id="KW-0472">Membrane</keyword>
<evidence type="ECO:0000259" key="9">
    <source>
        <dbReference type="PROSITE" id="PS50109"/>
    </source>
</evidence>
<keyword evidence="3" id="KW-0808">Transferase</keyword>
<dbReference type="InterPro" id="IPR000014">
    <property type="entry name" value="PAS"/>
</dbReference>
<evidence type="ECO:0000256" key="1">
    <source>
        <dbReference type="ARBA" id="ARBA00000085"/>
    </source>
</evidence>
<dbReference type="PROSITE" id="PS50109">
    <property type="entry name" value="HIS_KIN"/>
    <property type="match status" value="1"/>
</dbReference>
<reference evidence="11 12" key="1">
    <citation type="submission" date="2016-10" db="EMBL/GenBank/DDBJ databases">
        <authorList>
            <person name="de Groot N.N."/>
        </authorList>
    </citation>
    <scope>NUCLEOTIDE SEQUENCE [LARGE SCALE GENOMIC DNA]</scope>
    <source>
        <strain evidence="11 12">CGMCC 1.10457</strain>
    </source>
</reference>
<dbReference type="InterPro" id="IPR035965">
    <property type="entry name" value="PAS-like_dom_sf"/>
</dbReference>
<comment type="catalytic activity">
    <reaction evidence="1">
        <text>ATP + protein L-histidine = ADP + protein N-phospho-L-histidine.</text>
        <dbReference type="EC" id="2.7.13.3"/>
    </reaction>
</comment>
<dbReference type="RefSeq" id="WP_089812691.1">
    <property type="nucleotide sequence ID" value="NZ_FOZK01000001.1"/>
</dbReference>
<feature type="transmembrane region" description="Helical" evidence="8">
    <location>
        <begin position="38"/>
        <end position="57"/>
    </location>
</feature>
<evidence type="ECO:0000313" key="11">
    <source>
        <dbReference type="EMBL" id="SFR84972.1"/>
    </source>
</evidence>
<dbReference type="SUPFAM" id="SSF55785">
    <property type="entry name" value="PYP-like sensor domain (PAS domain)"/>
    <property type="match status" value="1"/>
</dbReference>
<dbReference type="Gene3D" id="3.30.565.10">
    <property type="entry name" value="Histidine kinase-like ATPase, C-terminal domain"/>
    <property type="match status" value="1"/>
</dbReference>
<dbReference type="PANTHER" id="PTHR44936:SF10">
    <property type="entry name" value="SENSOR PROTEIN RSTB"/>
    <property type="match status" value="1"/>
</dbReference>
<dbReference type="InterPro" id="IPR031621">
    <property type="entry name" value="HisKA_7TM"/>
</dbReference>
<evidence type="ECO:0000256" key="6">
    <source>
        <dbReference type="ARBA" id="ARBA00022840"/>
    </source>
</evidence>
<feature type="region of interest" description="Disordered" evidence="7">
    <location>
        <begin position="551"/>
        <end position="576"/>
    </location>
</feature>
<dbReference type="EMBL" id="FOZK01000001">
    <property type="protein sequence ID" value="SFR84972.1"/>
    <property type="molecule type" value="Genomic_DNA"/>
</dbReference>
<proteinExistence type="predicted"/>
<dbReference type="Pfam" id="PF02518">
    <property type="entry name" value="HATPase_c"/>
    <property type="match status" value="1"/>
</dbReference>
<evidence type="ECO:0000256" key="2">
    <source>
        <dbReference type="ARBA" id="ARBA00012438"/>
    </source>
</evidence>
<dbReference type="AlphaFoldDB" id="A0A1I6K144"/>
<keyword evidence="5 11" id="KW-0418">Kinase</keyword>
<dbReference type="OrthoDB" id="3369at2157"/>
<feature type="domain" description="PAC" evidence="10">
    <location>
        <begin position="296"/>
        <end position="349"/>
    </location>
</feature>
<gene>
    <name evidence="11" type="ORF">SAMN05216559_0010</name>
</gene>
<dbReference type="EC" id="2.7.13.3" evidence="2"/>
<keyword evidence="8" id="KW-0812">Transmembrane</keyword>
<evidence type="ECO:0000256" key="4">
    <source>
        <dbReference type="ARBA" id="ARBA00022741"/>
    </source>
</evidence>
<feature type="transmembrane region" description="Helical" evidence="8">
    <location>
        <begin position="6"/>
        <end position="26"/>
    </location>
</feature>
<name>A0A1I6K144_9EURY</name>
<dbReference type="InterPro" id="IPR005467">
    <property type="entry name" value="His_kinase_dom"/>
</dbReference>
<feature type="transmembrane region" description="Helical" evidence="8">
    <location>
        <begin position="179"/>
        <end position="199"/>
    </location>
</feature>
<dbReference type="GO" id="GO:0005524">
    <property type="term" value="F:ATP binding"/>
    <property type="evidence" value="ECO:0007669"/>
    <property type="project" value="UniProtKB-KW"/>
</dbReference>
<dbReference type="SMART" id="SM00387">
    <property type="entry name" value="HATPase_c"/>
    <property type="match status" value="1"/>
</dbReference>
<keyword evidence="12" id="KW-1185">Reference proteome</keyword>
<dbReference type="GO" id="GO:0004673">
    <property type="term" value="F:protein histidine kinase activity"/>
    <property type="evidence" value="ECO:0007669"/>
    <property type="project" value="UniProtKB-EC"/>
</dbReference>
<dbReference type="InterPro" id="IPR036890">
    <property type="entry name" value="HATPase_C_sf"/>
</dbReference>
<dbReference type="SUPFAM" id="SSF55874">
    <property type="entry name" value="ATPase domain of HSP90 chaperone/DNA topoisomerase II/histidine kinase"/>
    <property type="match status" value="1"/>
</dbReference>
<feature type="transmembrane region" description="Helical" evidence="8">
    <location>
        <begin position="102"/>
        <end position="125"/>
    </location>
</feature>
<dbReference type="Gene3D" id="3.30.450.20">
    <property type="entry name" value="PAS domain"/>
    <property type="match status" value="1"/>
</dbReference>
<dbReference type="InterPro" id="IPR013767">
    <property type="entry name" value="PAS_fold"/>
</dbReference>
<evidence type="ECO:0000256" key="7">
    <source>
        <dbReference type="SAM" id="MobiDB-lite"/>
    </source>
</evidence>
<evidence type="ECO:0000256" key="3">
    <source>
        <dbReference type="ARBA" id="ARBA00022679"/>
    </source>
</evidence>
<dbReference type="CDD" id="cd00130">
    <property type="entry name" value="PAS"/>
    <property type="match status" value="1"/>
</dbReference>
<evidence type="ECO:0000256" key="5">
    <source>
        <dbReference type="ARBA" id="ARBA00022777"/>
    </source>
</evidence>
<dbReference type="InterPro" id="IPR050980">
    <property type="entry name" value="2C_sensor_his_kinase"/>
</dbReference>
<evidence type="ECO:0000259" key="10">
    <source>
        <dbReference type="PROSITE" id="PS50113"/>
    </source>
</evidence>
<feature type="domain" description="Histidine kinase" evidence="9">
    <location>
        <begin position="353"/>
        <end position="558"/>
    </location>
</feature>
<evidence type="ECO:0000313" key="12">
    <source>
        <dbReference type="Proteomes" id="UP000199062"/>
    </source>
</evidence>
<organism evidence="11 12">
    <name type="scientific">Halomicrobium zhouii</name>
    <dbReference type="NCBI Taxonomy" id="767519"/>
    <lineage>
        <taxon>Archaea</taxon>
        <taxon>Methanobacteriati</taxon>
        <taxon>Methanobacteriota</taxon>
        <taxon>Stenosarchaea group</taxon>
        <taxon>Halobacteria</taxon>
        <taxon>Halobacteriales</taxon>
        <taxon>Haloarculaceae</taxon>
        <taxon>Halomicrobium</taxon>
    </lineage>
</organism>
<dbReference type="GO" id="GO:0006355">
    <property type="term" value="P:regulation of DNA-templated transcription"/>
    <property type="evidence" value="ECO:0007669"/>
    <property type="project" value="InterPro"/>
</dbReference>
<dbReference type="Pfam" id="PF00989">
    <property type="entry name" value="PAS"/>
    <property type="match status" value="1"/>
</dbReference>
<keyword evidence="8" id="KW-1133">Transmembrane helix</keyword>
<dbReference type="InterPro" id="IPR004358">
    <property type="entry name" value="Sig_transdc_His_kin-like_C"/>
</dbReference>
<dbReference type="InterPro" id="IPR000700">
    <property type="entry name" value="PAS-assoc_C"/>
</dbReference>
<dbReference type="STRING" id="767519.SAMN05216559_0010"/>